<feature type="compositionally biased region" description="Low complexity" evidence="1">
    <location>
        <begin position="70"/>
        <end position="79"/>
    </location>
</feature>
<dbReference type="Proteomes" id="UP001189429">
    <property type="component" value="Unassembled WGS sequence"/>
</dbReference>
<sequence length="142" mass="15179">MAHGWTRAREQGKVTEETLKTVPHLDDRALAALPFEACGHTAWDKLPAIGAGGAQVQGPPSSHDLGAGGRRSSTVSSTASTACSLGSQFREHRKEGQRYELVAARRRVNRQRLLGADGAFVGECASGFCGTDCTRCAARRRE</sequence>
<name>A0ABN9Q696_9DINO</name>
<keyword evidence="3" id="KW-1185">Reference proteome</keyword>
<proteinExistence type="predicted"/>
<protein>
    <submittedName>
        <fullName evidence="2">Uncharacterized protein</fullName>
    </submittedName>
</protein>
<comment type="caution">
    <text evidence="2">The sequence shown here is derived from an EMBL/GenBank/DDBJ whole genome shotgun (WGS) entry which is preliminary data.</text>
</comment>
<dbReference type="EMBL" id="CAUYUJ010002229">
    <property type="protein sequence ID" value="CAK0799847.1"/>
    <property type="molecule type" value="Genomic_DNA"/>
</dbReference>
<reference evidence="2" key="1">
    <citation type="submission" date="2023-10" db="EMBL/GenBank/DDBJ databases">
        <authorList>
            <person name="Chen Y."/>
            <person name="Shah S."/>
            <person name="Dougan E. K."/>
            <person name="Thang M."/>
            <person name="Chan C."/>
        </authorList>
    </citation>
    <scope>NUCLEOTIDE SEQUENCE [LARGE SCALE GENOMIC DNA]</scope>
</reference>
<evidence type="ECO:0000256" key="1">
    <source>
        <dbReference type="SAM" id="MobiDB-lite"/>
    </source>
</evidence>
<gene>
    <name evidence="2" type="ORF">PCOR1329_LOCUS8173</name>
</gene>
<feature type="region of interest" description="Disordered" evidence="1">
    <location>
        <begin position="51"/>
        <end position="79"/>
    </location>
</feature>
<evidence type="ECO:0000313" key="2">
    <source>
        <dbReference type="EMBL" id="CAK0799847.1"/>
    </source>
</evidence>
<organism evidence="2 3">
    <name type="scientific">Prorocentrum cordatum</name>
    <dbReference type="NCBI Taxonomy" id="2364126"/>
    <lineage>
        <taxon>Eukaryota</taxon>
        <taxon>Sar</taxon>
        <taxon>Alveolata</taxon>
        <taxon>Dinophyceae</taxon>
        <taxon>Prorocentrales</taxon>
        <taxon>Prorocentraceae</taxon>
        <taxon>Prorocentrum</taxon>
    </lineage>
</organism>
<accession>A0ABN9Q696</accession>
<evidence type="ECO:0000313" key="3">
    <source>
        <dbReference type="Proteomes" id="UP001189429"/>
    </source>
</evidence>